<dbReference type="InterPro" id="IPR029063">
    <property type="entry name" value="SAM-dependent_MTases_sf"/>
</dbReference>
<protein>
    <submittedName>
        <fullName evidence="1">Unannotated protein</fullName>
    </submittedName>
</protein>
<dbReference type="EMBL" id="CAFBMF010000119">
    <property type="protein sequence ID" value="CAB4909845.1"/>
    <property type="molecule type" value="Genomic_DNA"/>
</dbReference>
<dbReference type="AlphaFoldDB" id="A0A6J6Z5H5"/>
<accession>A0A6J6Z5H5</accession>
<evidence type="ECO:0000313" key="1">
    <source>
        <dbReference type="EMBL" id="CAB4816982.1"/>
    </source>
</evidence>
<proteinExistence type="predicted"/>
<dbReference type="Pfam" id="PF13489">
    <property type="entry name" value="Methyltransf_23"/>
    <property type="match status" value="1"/>
</dbReference>
<dbReference type="SUPFAM" id="SSF53335">
    <property type="entry name" value="S-adenosyl-L-methionine-dependent methyltransferases"/>
    <property type="match status" value="1"/>
</dbReference>
<dbReference type="Gene3D" id="3.40.50.150">
    <property type="entry name" value="Vaccinia Virus protein VP39"/>
    <property type="match status" value="1"/>
</dbReference>
<dbReference type="EMBL" id="CAFAAL010000193">
    <property type="protein sequence ID" value="CAB4816982.1"/>
    <property type="molecule type" value="Genomic_DNA"/>
</dbReference>
<name>A0A6J6Z5H5_9ZZZZ</name>
<organism evidence="1">
    <name type="scientific">freshwater metagenome</name>
    <dbReference type="NCBI Taxonomy" id="449393"/>
    <lineage>
        <taxon>unclassified sequences</taxon>
        <taxon>metagenomes</taxon>
        <taxon>ecological metagenomes</taxon>
    </lineage>
</organism>
<reference evidence="1" key="1">
    <citation type="submission" date="2020-05" db="EMBL/GenBank/DDBJ databases">
        <authorList>
            <person name="Chiriac C."/>
            <person name="Salcher M."/>
            <person name="Ghai R."/>
            <person name="Kavagutti S V."/>
        </authorList>
    </citation>
    <scope>NUCLEOTIDE SEQUENCE</scope>
</reference>
<gene>
    <name evidence="1" type="ORF">UFOPK3004_01615</name>
    <name evidence="2" type="ORF">UFOPK3494_01449</name>
</gene>
<evidence type="ECO:0000313" key="2">
    <source>
        <dbReference type="EMBL" id="CAB4909845.1"/>
    </source>
</evidence>
<dbReference type="CDD" id="cd02440">
    <property type="entry name" value="AdoMet_MTases"/>
    <property type="match status" value="1"/>
</dbReference>
<sequence length="192" mass="21808">MSQFNADYYKRFYGRGGVHDKKRIAQLGSAVHNMCAWWGVAPKSVLDIGAGPGLWRDWYRENFPNVRVTSTDVSEYACKKFGHQLRDISQWTPTRAFDLVICHGVLQYPDDSAVEAAIKNIAAATRHVLYLEIPTLLDFHTIVDASSTDMEVHQRPGDWYRELLNPYFVQAGSGLWVRRGGGVLLYELEGTR</sequence>